<feature type="transmembrane region" description="Helical" evidence="2">
    <location>
        <begin position="20"/>
        <end position="38"/>
    </location>
</feature>
<feature type="compositionally biased region" description="Basic and acidic residues" evidence="1">
    <location>
        <begin position="126"/>
        <end position="144"/>
    </location>
</feature>
<feature type="compositionally biased region" description="Basic and acidic residues" evidence="1">
    <location>
        <begin position="77"/>
        <end position="118"/>
    </location>
</feature>
<name>A0ABX7FAG5_9RHOB</name>
<reference evidence="3 4" key="1">
    <citation type="submission" date="2019-12" db="EMBL/GenBank/DDBJ databases">
        <title>Complete Genome Sequence of a Quorum-Sensing Bacterium,Rhodobacteraceae bacterium C31, Isolated from a marine microalgae symbiotic bacteria.</title>
        <authorList>
            <person name="Zhang Y."/>
        </authorList>
    </citation>
    <scope>NUCLEOTIDE SEQUENCE [LARGE SCALE GENOMIC DNA]</scope>
    <source>
        <strain evidence="3 4">C31</strain>
    </source>
</reference>
<keyword evidence="2" id="KW-0472">Membrane</keyword>
<evidence type="ECO:0000256" key="1">
    <source>
        <dbReference type="SAM" id="MobiDB-lite"/>
    </source>
</evidence>
<keyword evidence="4" id="KW-1185">Reference proteome</keyword>
<gene>
    <name evidence="3" type="ORF">GQA70_08570</name>
</gene>
<dbReference type="Proteomes" id="UP000596387">
    <property type="component" value="Chromosome"/>
</dbReference>
<evidence type="ECO:0000313" key="3">
    <source>
        <dbReference type="EMBL" id="QRF66357.1"/>
    </source>
</evidence>
<keyword evidence="2" id="KW-1133">Transmembrane helix</keyword>
<dbReference type="EMBL" id="CP047166">
    <property type="protein sequence ID" value="QRF66357.1"/>
    <property type="molecule type" value="Genomic_DNA"/>
</dbReference>
<protein>
    <submittedName>
        <fullName evidence="3">Uncharacterized protein</fullName>
    </submittedName>
</protein>
<organism evidence="3 4">
    <name type="scientific">Ponticoccus alexandrii</name>
    <dbReference type="NCBI Taxonomy" id="1943633"/>
    <lineage>
        <taxon>Bacteria</taxon>
        <taxon>Pseudomonadati</taxon>
        <taxon>Pseudomonadota</taxon>
        <taxon>Alphaproteobacteria</taxon>
        <taxon>Rhodobacterales</taxon>
        <taxon>Roseobacteraceae</taxon>
        <taxon>Ponticoccus</taxon>
    </lineage>
</organism>
<accession>A0ABX7FAG5</accession>
<keyword evidence="2" id="KW-0812">Transmembrane</keyword>
<proteinExistence type="predicted"/>
<dbReference type="RefSeq" id="WP_251374235.1">
    <property type="nucleotide sequence ID" value="NZ_CP047166.1"/>
</dbReference>
<evidence type="ECO:0000313" key="4">
    <source>
        <dbReference type="Proteomes" id="UP000596387"/>
    </source>
</evidence>
<feature type="region of interest" description="Disordered" evidence="1">
    <location>
        <begin position="77"/>
        <end position="144"/>
    </location>
</feature>
<sequence length="232" mass="25773">MTFLAGFVLLFFRRRRKVGLLMLLASPVAFIGAALMFLQSEATNAGWDSFNEKREAEEAGISDPAIWQTERDRLRAEREAQDAADAARRDAEAAERAEAEARRKAEEERRRAEERAAADARAAAEAAERAAEKQAEEAEEAAKAEADRIAGFHCLSRWDGSHRDFRNAVRDAMRDPDSFEVISTRVTPVAEDGTHVLMMEYRARNGFGGMNVASAIATMQNADCTFTILTIE</sequence>
<evidence type="ECO:0000256" key="2">
    <source>
        <dbReference type="SAM" id="Phobius"/>
    </source>
</evidence>